<feature type="compositionally biased region" description="Low complexity" evidence="1">
    <location>
        <begin position="171"/>
        <end position="182"/>
    </location>
</feature>
<dbReference type="Proteomes" id="UP000678374">
    <property type="component" value="Unassembled WGS sequence"/>
</dbReference>
<feature type="non-terminal residue" evidence="2">
    <location>
        <position position="286"/>
    </location>
</feature>
<feature type="region of interest" description="Disordered" evidence="1">
    <location>
        <begin position="254"/>
        <end position="286"/>
    </location>
</feature>
<feature type="region of interest" description="Disordered" evidence="1">
    <location>
        <begin position="201"/>
        <end position="226"/>
    </location>
</feature>
<reference evidence="2" key="1">
    <citation type="submission" date="2021-04" db="EMBL/GenBank/DDBJ databases">
        <title>The genome sequence of Ideonella sp. 4Y11.</title>
        <authorList>
            <person name="Liu Y."/>
        </authorList>
    </citation>
    <scope>NUCLEOTIDE SEQUENCE</scope>
    <source>
        <strain evidence="2">4Y11</strain>
    </source>
</reference>
<evidence type="ECO:0000256" key="1">
    <source>
        <dbReference type="SAM" id="MobiDB-lite"/>
    </source>
</evidence>
<evidence type="ECO:0000313" key="3">
    <source>
        <dbReference type="Proteomes" id="UP000678374"/>
    </source>
</evidence>
<name>A0A940YYY9_9BURK</name>
<evidence type="ECO:0000313" key="2">
    <source>
        <dbReference type="EMBL" id="MBQ0961720.1"/>
    </source>
</evidence>
<organism evidence="2 3">
    <name type="scientific">Ideonella aquatica</name>
    <dbReference type="NCBI Taxonomy" id="2824119"/>
    <lineage>
        <taxon>Bacteria</taxon>
        <taxon>Pseudomonadati</taxon>
        <taxon>Pseudomonadota</taxon>
        <taxon>Betaproteobacteria</taxon>
        <taxon>Burkholderiales</taxon>
        <taxon>Sphaerotilaceae</taxon>
        <taxon>Ideonella</taxon>
    </lineage>
</organism>
<dbReference type="RefSeq" id="WP_210804406.1">
    <property type="nucleotide sequence ID" value="NZ_JAGQDE010000036.1"/>
</dbReference>
<gene>
    <name evidence="2" type="ORF">KAK06_22475</name>
</gene>
<dbReference type="EMBL" id="JAGQDE010000036">
    <property type="protein sequence ID" value="MBQ0961720.1"/>
    <property type="molecule type" value="Genomic_DNA"/>
</dbReference>
<dbReference type="AlphaFoldDB" id="A0A940YYY9"/>
<feature type="region of interest" description="Disordered" evidence="1">
    <location>
        <begin position="148"/>
        <end position="189"/>
    </location>
</feature>
<comment type="caution">
    <text evidence="2">The sequence shown here is derived from an EMBL/GenBank/DDBJ whole genome shotgun (WGS) entry which is preliminary data.</text>
</comment>
<sequence>MPKKPPPPIANESQGGTKTFYLLREDQAPKLGQRSTGKITFQVLTDADRQALFVRVARNDGGGYVSDEAVSFNAIVRCINERDAERPIKADLFRAAFVGRSSNNWGFMTAILVHEGLLQRDKTTPHHLVDAGGWAAWGARQLQVEGELSPVRVGKEPLIKKSKPPTPDETPSPQADAAQPQDAGDETMTPSDEVTVAEDDMPAEPMATQDLDNHGPEAEVAPQQALLSSVPDVTVRRKGRLTLKSRTCEFQVAASAQTRRPRGVDGGGDLTVIARADAPHGPTDAS</sequence>
<accession>A0A940YYY9</accession>
<protein>
    <submittedName>
        <fullName evidence="2">Uncharacterized protein</fullName>
    </submittedName>
</protein>
<keyword evidence="3" id="KW-1185">Reference proteome</keyword>
<proteinExistence type="predicted"/>